<reference evidence="2" key="1">
    <citation type="submission" date="2020-07" db="EMBL/GenBank/DDBJ databases">
        <title>Huge and variable diversity of episymbiotic CPR bacteria and DPANN archaea in groundwater ecosystems.</title>
        <authorList>
            <person name="He C.Y."/>
            <person name="Keren R."/>
            <person name="Whittaker M."/>
            <person name="Farag I.F."/>
            <person name="Doudna J."/>
            <person name="Cate J.H.D."/>
            <person name="Banfield J.F."/>
        </authorList>
    </citation>
    <scope>NUCLEOTIDE SEQUENCE</scope>
    <source>
        <strain evidence="2">NC_groundwater_1664_Pr3_B-0.1um_52_9</strain>
    </source>
</reference>
<evidence type="ECO:0000313" key="3">
    <source>
        <dbReference type="Proteomes" id="UP000807825"/>
    </source>
</evidence>
<sequence>MNKFTRKDFLETLFHEYFRKREGFILVKTVRNIDRKASTRYFPNVEILAKEQYLSDQNVFFGVCPHENMKPERTYIQYLVALWCGLDLSPEGYSGKQVYFFGQAQAAKAVRSFPLPPSIIVESGQGLHLYWLLKQVTRIENPEAVETVIESINNYFQCATPVGIDSLLRLPETTNCKVPSREFQCRVKYINPDFRYDLEEFGQLNLGSAGGAAKSSSFPDSGFESQSTLAAADKTGGPKIAHVVQIDDYEDSEDPDLGSDEYEDAGSMMDSGEMSSMVDGSTTEESQTVVVLAEESADLIADEIVDKVVDRLTDRLMEMLVDQIVEKLVQRLTTNK</sequence>
<evidence type="ECO:0000313" key="2">
    <source>
        <dbReference type="EMBL" id="MBI5248347.1"/>
    </source>
</evidence>
<comment type="caution">
    <text evidence="2">The sequence shown here is derived from an EMBL/GenBank/DDBJ whole genome shotgun (WGS) entry which is preliminary data.</text>
</comment>
<feature type="region of interest" description="Disordered" evidence="1">
    <location>
        <begin position="246"/>
        <end position="279"/>
    </location>
</feature>
<gene>
    <name evidence="2" type="ORF">HY912_02535</name>
</gene>
<accession>A0A9D6V374</accession>
<name>A0A9D6V374_9BACT</name>
<evidence type="ECO:0000256" key="1">
    <source>
        <dbReference type="SAM" id="MobiDB-lite"/>
    </source>
</evidence>
<feature type="compositionally biased region" description="Low complexity" evidence="1">
    <location>
        <begin position="265"/>
        <end position="279"/>
    </location>
</feature>
<dbReference type="EMBL" id="JACRDE010000072">
    <property type="protein sequence ID" value="MBI5248347.1"/>
    <property type="molecule type" value="Genomic_DNA"/>
</dbReference>
<feature type="compositionally biased region" description="Acidic residues" evidence="1">
    <location>
        <begin position="247"/>
        <end position="264"/>
    </location>
</feature>
<dbReference type="Proteomes" id="UP000807825">
    <property type="component" value="Unassembled WGS sequence"/>
</dbReference>
<proteinExistence type="predicted"/>
<dbReference type="AlphaFoldDB" id="A0A9D6V374"/>
<organism evidence="2 3">
    <name type="scientific">Desulfomonile tiedjei</name>
    <dbReference type="NCBI Taxonomy" id="2358"/>
    <lineage>
        <taxon>Bacteria</taxon>
        <taxon>Pseudomonadati</taxon>
        <taxon>Thermodesulfobacteriota</taxon>
        <taxon>Desulfomonilia</taxon>
        <taxon>Desulfomonilales</taxon>
        <taxon>Desulfomonilaceae</taxon>
        <taxon>Desulfomonile</taxon>
    </lineage>
</organism>
<protein>
    <submittedName>
        <fullName evidence="2">Uncharacterized protein</fullName>
    </submittedName>
</protein>